<keyword evidence="2" id="KW-1133">Transmembrane helix</keyword>
<evidence type="ECO:0000256" key="2">
    <source>
        <dbReference type="SAM" id="Phobius"/>
    </source>
</evidence>
<feature type="compositionally biased region" description="Polar residues" evidence="1">
    <location>
        <begin position="22"/>
        <end position="33"/>
    </location>
</feature>
<proteinExistence type="predicted"/>
<name>A0A5M3ZEG3_ASPTE</name>
<accession>A0A5M3ZEG3</accession>
<sequence length="101" mass="11061">MDNPADEKTTSEGQPALDPSTEENGSAEQSAPETKSKKPLSFHLVFVGLLFMVFIVSLDTTTLAVAIPIIARDLEGTTLEFFWTSTCFTRYGSARISRLLC</sequence>
<evidence type="ECO:0000313" key="4">
    <source>
        <dbReference type="Proteomes" id="UP000452235"/>
    </source>
</evidence>
<dbReference type="OrthoDB" id="4139357at2759"/>
<feature type="transmembrane region" description="Helical" evidence="2">
    <location>
        <begin position="44"/>
        <end position="71"/>
    </location>
</feature>
<keyword evidence="2" id="KW-0812">Transmembrane</keyword>
<dbReference type="SUPFAM" id="SSF103473">
    <property type="entry name" value="MFS general substrate transporter"/>
    <property type="match status" value="1"/>
</dbReference>
<feature type="compositionally biased region" description="Basic and acidic residues" evidence="1">
    <location>
        <begin position="1"/>
        <end position="10"/>
    </location>
</feature>
<dbReference type="AlphaFoldDB" id="A0A5M3ZEG3"/>
<protein>
    <submittedName>
        <fullName evidence="3">Efflux pump antibiotic resistance protein</fullName>
    </submittedName>
</protein>
<organism evidence="3 4">
    <name type="scientific">Aspergillus terreus</name>
    <dbReference type="NCBI Taxonomy" id="33178"/>
    <lineage>
        <taxon>Eukaryota</taxon>
        <taxon>Fungi</taxon>
        <taxon>Dikarya</taxon>
        <taxon>Ascomycota</taxon>
        <taxon>Pezizomycotina</taxon>
        <taxon>Eurotiomycetes</taxon>
        <taxon>Eurotiomycetidae</taxon>
        <taxon>Eurotiales</taxon>
        <taxon>Aspergillaceae</taxon>
        <taxon>Aspergillus</taxon>
        <taxon>Aspergillus subgen. Circumdati</taxon>
    </lineage>
</organism>
<keyword evidence="4" id="KW-1185">Reference proteome</keyword>
<reference evidence="3 4" key="1">
    <citation type="submission" date="2020-01" db="EMBL/GenBank/DDBJ databases">
        <title>Aspergillus terreus IFO 6365 whole genome shotgun sequence.</title>
        <authorList>
            <person name="Kanamasa S."/>
            <person name="Takahashi H."/>
        </authorList>
    </citation>
    <scope>NUCLEOTIDE SEQUENCE [LARGE SCALE GENOMIC DNA]</scope>
    <source>
        <strain evidence="3 4">IFO 6365</strain>
    </source>
</reference>
<dbReference type="Proteomes" id="UP000452235">
    <property type="component" value="Unassembled WGS sequence"/>
</dbReference>
<feature type="region of interest" description="Disordered" evidence="1">
    <location>
        <begin position="1"/>
        <end position="37"/>
    </location>
</feature>
<gene>
    <name evidence="3" type="ORF">ATEIFO6365_0016000900</name>
</gene>
<keyword evidence="2" id="KW-0472">Membrane</keyword>
<evidence type="ECO:0000256" key="1">
    <source>
        <dbReference type="SAM" id="MobiDB-lite"/>
    </source>
</evidence>
<dbReference type="EMBL" id="BLJY01000016">
    <property type="protein sequence ID" value="GFF21688.1"/>
    <property type="molecule type" value="Genomic_DNA"/>
</dbReference>
<comment type="caution">
    <text evidence="3">The sequence shown here is derived from an EMBL/GenBank/DDBJ whole genome shotgun (WGS) entry which is preliminary data.</text>
</comment>
<dbReference type="InterPro" id="IPR036259">
    <property type="entry name" value="MFS_trans_sf"/>
</dbReference>
<evidence type="ECO:0000313" key="3">
    <source>
        <dbReference type="EMBL" id="GFF21688.1"/>
    </source>
</evidence>